<evidence type="ECO:0000313" key="1">
    <source>
        <dbReference type="EMBL" id="MBR0665431.1"/>
    </source>
</evidence>
<gene>
    <name evidence="1" type="ORF">GXW71_13785</name>
</gene>
<name>A0ABS5EYR9_9PROT</name>
<protein>
    <submittedName>
        <fullName evidence="1">Threonine transporter</fullName>
    </submittedName>
</protein>
<dbReference type="Pfam" id="PF20288">
    <property type="entry name" value="MC2"/>
    <property type="match status" value="1"/>
</dbReference>
<reference evidence="2" key="1">
    <citation type="journal article" date="2021" name="Syst. Appl. Microbiol.">
        <title>Roseomonas hellenica sp. nov., isolated from roots of wild-growing Alkanna tinctoria.</title>
        <authorList>
            <person name="Rat A."/>
            <person name="Naranjo H.D."/>
            <person name="Lebbe L."/>
            <person name="Cnockaert M."/>
            <person name="Krigas N."/>
            <person name="Grigoriadou K."/>
            <person name="Maloupa E."/>
            <person name="Willems A."/>
        </authorList>
    </citation>
    <scope>NUCLEOTIDE SEQUENCE [LARGE SCALE GENOMIC DNA]</scope>
    <source>
        <strain evidence="2">LMG 31523</strain>
    </source>
</reference>
<accession>A0ABS5EYR9</accession>
<keyword evidence="2" id="KW-1185">Reference proteome</keyword>
<proteinExistence type="predicted"/>
<evidence type="ECO:0000313" key="2">
    <source>
        <dbReference type="Proteomes" id="UP001196870"/>
    </source>
</evidence>
<dbReference type="Proteomes" id="UP001196870">
    <property type="component" value="Unassembled WGS sequence"/>
</dbReference>
<dbReference type="InterPro" id="IPR046904">
    <property type="entry name" value="ABC-3C_MC2"/>
</dbReference>
<dbReference type="EMBL" id="JAAGBB010000015">
    <property type="protein sequence ID" value="MBR0665431.1"/>
    <property type="molecule type" value="Genomic_DNA"/>
</dbReference>
<dbReference type="RefSeq" id="WP_211853105.1">
    <property type="nucleotide sequence ID" value="NZ_JAAGBB010000015.1"/>
</dbReference>
<organism evidence="1 2">
    <name type="scientific">Plastoroseomonas hellenica</name>
    <dbReference type="NCBI Taxonomy" id="2687306"/>
    <lineage>
        <taxon>Bacteria</taxon>
        <taxon>Pseudomonadati</taxon>
        <taxon>Pseudomonadota</taxon>
        <taxon>Alphaproteobacteria</taxon>
        <taxon>Acetobacterales</taxon>
        <taxon>Acetobacteraceae</taxon>
        <taxon>Plastoroseomonas</taxon>
    </lineage>
</organism>
<sequence length="165" mass="19070">MAESERVGAPFNSALETGVRALSILVEAYPSTYDLQRLLYFDYLVVHSQDADGPESLHPSTPLRNGELLVRRGIIERGLLLLISRRLVERRPHPTGIRYSASDEAGPFLDCLQSRYACLLRERAQWAVEVFGLLNDDELRSYFDSRFDRWTREFQVIQRPSERQL</sequence>
<comment type="caution">
    <text evidence="1">The sequence shown here is derived from an EMBL/GenBank/DDBJ whole genome shotgun (WGS) entry which is preliminary data.</text>
</comment>